<reference evidence="2 3" key="1">
    <citation type="submission" date="2016-01" db="EMBL/GenBank/DDBJ databases">
        <title>Amycolatopsis coloradensis genome sequencing and assembly.</title>
        <authorList>
            <person name="Mayilraj S."/>
        </authorList>
    </citation>
    <scope>NUCLEOTIDE SEQUENCE [LARGE SCALE GENOMIC DNA]</scope>
    <source>
        <strain evidence="2 3">DSM 44225</strain>
    </source>
</reference>
<dbReference type="SUPFAM" id="SSF55729">
    <property type="entry name" value="Acyl-CoA N-acyltransferases (Nat)"/>
    <property type="match status" value="1"/>
</dbReference>
<feature type="region of interest" description="Disordered" evidence="1">
    <location>
        <begin position="1"/>
        <end position="22"/>
    </location>
</feature>
<evidence type="ECO:0008006" key="4">
    <source>
        <dbReference type="Google" id="ProtNLM"/>
    </source>
</evidence>
<dbReference type="RefSeq" id="WP_076168187.1">
    <property type="nucleotide sequence ID" value="NZ_JBEZVB010000047.1"/>
</dbReference>
<dbReference type="EMBL" id="MQUQ01000031">
    <property type="protein sequence ID" value="OLZ43574.1"/>
    <property type="molecule type" value="Genomic_DNA"/>
</dbReference>
<evidence type="ECO:0000313" key="2">
    <source>
        <dbReference type="EMBL" id="OLZ43574.1"/>
    </source>
</evidence>
<accession>A0A1R0KEJ9</accession>
<evidence type="ECO:0000313" key="3">
    <source>
        <dbReference type="Proteomes" id="UP000187486"/>
    </source>
</evidence>
<sequence length="221" mass="23794">MFDHTMDTVPPERLPIQPGRTSESPVRCPWGCDLRIATATTSWSHWYQAPERTCGACRQVPGAGGPGHGTWVTIDTSVSHQKPAGEVDGLTLSLIVTPPNVPAGVGRIALAHQGNTFGTIDLSLCRTCQTALVLALDVAEEHRQMGIGRVLVSAARARCEDYTVTMTWPRTSPVATLFWSRVGLLGGALRPCRHQLEAGIDGGDSWEGAAYRANSDSHSRR</sequence>
<comment type="caution">
    <text evidence="2">The sequence shown here is derived from an EMBL/GenBank/DDBJ whole genome shotgun (WGS) entry which is preliminary data.</text>
</comment>
<dbReference type="OrthoDB" id="3627662at2"/>
<name>A0A1R0KEJ9_9PSEU</name>
<dbReference type="STRING" id="76021.BS329_38620"/>
<keyword evidence="3" id="KW-1185">Reference proteome</keyword>
<dbReference type="AlphaFoldDB" id="A0A1R0KEJ9"/>
<dbReference type="InterPro" id="IPR016181">
    <property type="entry name" value="Acyl_CoA_acyltransferase"/>
</dbReference>
<organism evidence="2 3">
    <name type="scientific">Amycolatopsis coloradensis</name>
    <dbReference type="NCBI Taxonomy" id="76021"/>
    <lineage>
        <taxon>Bacteria</taxon>
        <taxon>Bacillati</taxon>
        <taxon>Actinomycetota</taxon>
        <taxon>Actinomycetes</taxon>
        <taxon>Pseudonocardiales</taxon>
        <taxon>Pseudonocardiaceae</taxon>
        <taxon>Amycolatopsis</taxon>
    </lineage>
</organism>
<dbReference type="Proteomes" id="UP000187486">
    <property type="component" value="Unassembled WGS sequence"/>
</dbReference>
<gene>
    <name evidence="2" type="ORF">BS329_38620</name>
</gene>
<proteinExistence type="predicted"/>
<evidence type="ECO:0000256" key="1">
    <source>
        <dbReference type="SAM" id="MobiDB-lite"/>
    </source>
</evidence>
<protein>
    <recommendedName>
        <fullName evidence="4">N-acetyltransferase domain-containing protein</fullName>
    </recommendedName>
</protein>